<dbReference type="PANTHER" id="PTHR43674:SF15">
    <property type="entry name" value="FORMAMIDASE"/>
    <property type="match status" value="1"/>
</dbReference>
<dbReference type="PROSITE" id="PS01227">
    <property type="entry name" value="UPF0012"/>
    <property type="match status" value="1"/>
</dbReference>
<name>A0ABY4P2T4_9PSEU</name>
<dbReference type="PROSITE" id="PS50263">
    <property type="entry name" value="CN_HYDROLASE"/>
    <property type="match status" value="1"/>
</dbReference>
<organism evidence="4 5">
    <name type="scientific">Amycolatopsis thermalba</name>
    <dbReference type="NCBI Taxonomy" id="944492"/>
    <lineage>
        <taxon>Bacteria</taxon>
        <taxon>Bacillati</taxon>
        <taxon>Actinomycetota</taxon>
        <taxon>Actinomycetes</taxon>
        <taxon>Pseudonocardiales</taxon>
        <taxon>Pseudonocardiaceae</taxon>
        <taxon>Amycolatopsis</taxon>
    </lineage>
</organism>
<evidence type="ECO:0000256" key="2">
    <source>
        <dbReference type="ARBA" id="ARBA00022801"/>
    </source>
</evidence>
<dbReference type="CDD" id="cd07197">
    <property type="entry name" value="nitrilase"/>
    <property type="match status" value="1"/>
</dbReference>
<dbReference type="InterPro" id="IPR050345">
    <property type="entry name" value="Aliph_Amidase/BUP"/>
</dbReference>
<dbReference type="SUPFAM" id="SSF56317">
    <property type="entry name" value="Carbon-nitrogen hydrolase"/>
    <property type="match status" value="1"/>
</dbReference>
<comment type="similarity">
    <text evidence="1">Belongs to the carbon-nitrogen hydrolase superfamily. NIT1/NIT2 family.</text>
</comment>
<feature type="domain" description="CN hydrolase" evidence="3">
    <location>
        <begin position="4"/>
        <end position="244"/>
    </location>
</feature>
<accession>A0ABY4P2T4</accession>
<gene>
    <name evidence="4" type="ORF">L1857_29620</name>
</gene>
<dbReference type="GO" id="GO:0016787">
    <property type="term" value="F:hydrolase activity"/>
    <property type="evidence" value="ECO:0007669"/>
    <property type="project" value="UniProtKB-KW"/>
</dbReference>
<dbReference type="Gene3D" id="3.60.110.10">
    <property type="entry name" value="Carbon-nitrogen hydrolase"/>
    <property type="match status" value="1"/>
</dbReference>
<evidence type="ECO:0000259" key="3">
    <source>
        <dbReference type="PROSITE" id="PS50263"/>
    </source>
</evidence>
<sequence>MRVLPVLMAQTPPMPPGDAVARLHDHVLDQVGEFPGTRLVVYPEFHTCGTAGSRSERHRQYEEMAEPLDGPRVRALRDIAREAGVWLIPGTVVERGPRGELFNTALAIAPDGTLAARYRKIFPWRPVEPFTPGAEFVTFDIPEVGRLGLAVCYDLWFPEVIRQLAWLGAECVVLPTQTSTTDREQELVLARAAAIQNQVFVLSVNASGPVGTGRTIAVDPEGLVRCQTSGSSPETLTDVLDLDAVTRVRAHGTCGLNRMWSQARPGDPVVPLPLYDGRIEPSRWEPLP</sequence>
<dbReference type="Proteomes" id="UP000830158">
    <property type="component" value="Chromosome"/>
</dbReference>
<keyword evidence="2 4" id="KW-0378">Hydrolase</keyword>
<dbReference type="InterPro" id="IPR001110">
    <property type="entry name" value="UPF0012_CS"/>
</dbReference>
<dbReference type="EMBL" id="CP091196">
    <property type="protein sequence ID" value="UQS26667.1"/>
    <property type="molecule type" value="Genomic_DNA"/>
</dbReference>
<proteinExistence type="inferred from homology"/>
<dbReference type="RefSeq" id="WP_198958144.1">
    <property type="nucleotide sequence ID" value="NZ_CP091196.1"/>
</dbReference>
<protein>
    <submittedName>
        <fullName evidence="4">Carbon-nitrogen hydrolase family protein</fullName>
    </submittedName>
</protein>
<dbReference type="PANTHER" id="PTHR43674">
    <property type="entry name" value="NITRILASE C965.09-RELATED"/>
    <property type="match status" value="1"/>
</dbReference>
<evidence type="ECO:0000313" key="5">
    <source>
        <dbReference type="Proteomes" id="UP000830158"/>
    </source>
</evidence>
<evidence type="ECO:0000313" key="4">
    <source>
        <dbReference type="EMBL" id="UQS26667.1"/>
    </source>
</evidence>
<dbReference type="InterPro" id="IPR003010">
    <property type="entry name" value="C-N_Hydrolase"/>
</dbReference>
<keyword evidence="5" id="KW-1185">Reference proteome</keyword>
<dbReference type="Pfam" id="PF00795">
    <property type="entry name" value="CN_hydrolase"/>
    <property type="match status" value="1"/>
</dbReference>
<dbReference type="InterPro" id="IPR036526">
    <property type="entry name" value="C-N_Hydrolase_sf"/>
</dbReference>
<reference evidence="4" key="1">
    <citation type="submission" date="2022-01" db="EMBL/GenBank/DDBJ databases">
        <title>PSI-footprinting approach for the identification of protein synthesis inhibitor producers.</title>
        <authorList>
            <person name="Handel F."/>
            <person name="Kulik A."/>
            <person name="Wex K.W."/>
            <person name="Berscheid A."/>
            <person name="Saur J.S."/>
            <person name="Winkler A."/>
            <person name="Wibberg D."/>
            <person name="Kalinowski J."/>
            <person name="Broetz-Oesterhelt H."/>
            <person name="Mast Y."/>
        </authorList>
    </citation>
    <scope>NUCLEOTIDE SEQUENCE</scope>
    <source>
        <strain evidence="4">KNN 49.3e</strain>
    </source>
</reference>
<evidence type="ECO:0000256" key="1">
    <source>
        <dbReference type="ARBA" id="ARBA00010613"/>
    </source>
</evidence>